<dbReference type="PANTHER" id="PTHR43214:SF43">
    <property type="entry name" value="TWO-COMPONENT RESPONSE REGULATOR"/>
    <property type="match status" value="1"/>
</dbReference>
<dbReference type="Pfam" id="PF00196">
    <property type="entry name" value="GerE"/>
    <property type="match status" value="1"/>
</dbReference>
<gene>
    <name evidence="3" type="ORF">Prubr_19810</name>
</gene>
<dbReference type="SUPFAM" id="SSF55785">
    <property type="entry name" value="PYP-like sensor domain (PAS domain)"/>
    <property type="match status" value="1"/>
</dbReference>
<proteinExistence type="predicted"/>
<dbReference type="InterPro" id="IPR035965">
    <property type="entry name" value="PAS-like_dom_sf"/>
</dbReference>
<evidence type="ECO:0000259" key="2">
    <source>
        <dbReference type="SMART" id="SM00421"/>
    </source>
</evidence>
<accession>A0A810MWM9</accession>
<dbReference type="KEGG" id="pry:Prubr_19810"/>
<dbReference type="InterPro" id="IPR036388">
    <property type="entry name" value="WH-like_DNA-bd_sf"/>
</dbReference>
<dbReference type="EMBL" id="AP023359">
    <property type="protein sequence ID" value="BCJ64960.1"/>
    <property type="molecule type" value="Genomic_DNA"/>
</dbReference>
<evidence type="ECO:0000313" key="4">
    <source>
        <dbReference type="Proteomes" id="UP000680866"/>
    </source>
</evidence>
<feature type="domain" description="HTH luxR-type" evidence="2">
    <location>
        <begin position="145"/>
        <end position="202"/>
    </location>
</feature>
<dbReference type="GO" id="GO:0006355">
    <property type="term" value="P:regulation of DNA-templated transcription"/>
    <property type="evidence" value="ECO:0007669"/>
    <property type="project" value="InterPro"/>
</dbReference>
<keyword evidence="4" id="KW-1185">Reference proteome</keyword>
<dbReference type="InterPro" id="IPR000792">
    <property type="entry name" value="Tscrpt_reg_LuxR_C"/>
</dbReference>
<dbReference type="PANTHER" id="PTHR43214">
    <property type="entry name" value="TWO-COMPONENT RESPONSE REGULATOR"/>
    <property type="match status" value="1"/>
</dbReference>
<protein>
    <recommendedName>
        <fullName evidence="2">HTH luxR-type domain-containing protein</fullName>
    </recommendedName>
</protein>
<evidence type="ECO:0000313" key="3">
    <source>
        <dbReference type="EMBL" id="BCJ64960.1"/>
    </source>
</evidence>
<dbReference type="AlphaFoldDB" id="A0A810MWM9"/>
<sequence length="223" mass="24761">MSQALMERTPQEIVDRARSAQLHADAYRSLLERSGICMASVDLTLRIEEANEQFRRDLGGSGDIVGRELFDFLGLDTQPHLRRQFVGLVEGRCERIAERVLGVRAGNYLLPAQLTAVSVRDRSPVVSSLVVMLQWDESAPRTARHKVLTDLDARILQGVAMGMSTVNLAAKLYLSRQGVEYHVATMMKKLKAPNRAALVSRAYSMGVLNAGTWPPQVSPEFIK</sequence>
<dbReference type="GO" id="GO:0003677">
    <property type="term" value="F:DNA binding"/>
    <property type="evidence" value="ECO:0007669"/>
    <property type="project" value="UniProtKB-KW"/>
</dbReference>
<dbReference type="Gene3D" id="1.10.10.10">
    <property type="entry name" value="Winged helix-like DNA-binding domain superfamily/Winged helix DNA-binding domain"/>
    <property type="match status" value="1"/>
</dbReference>
<keyword evidence="1" id="KW-0238">DNA-binding</keyword>
<organism evidence="3 4">
    <name type="scientific">Polymorphospora rubra</name>
    <dbReference type="NCBI Taxonomy" id="338584"/>
    <lineage>
        <taxon>Bacteria</taxon>
        <taxon>Bacillati</taxon>
        <taxon>Actinomycetota</taxon>
        <taxon>Actinomycetes</taxon>
        <taxon>Micromonosporales</taxon>
        <taxon>Micromonosporaceae</taxon>
        <taxon>Polymorphospora</taxon>
    </lineage>
</organism>
<reference evidence="3" key="1">
    <citation type="submission" date="2020-08" db="EMBL/GenBank/DDBJ databases">
        <title>Whole genome shotgun sequence of Polymorphospora rubra NBRC 101157.</title>
        <authorList>
            <person name="Komaki H."/>
            <person name="Tamura T."/>
        </authorList>
    </citation>
    <scope>NUCLEOTIDE SEQUENCE</scope>
    <source>
        <strain evidence="3">NBRC 101157</strain>
    </source>
</reference>
<dbReference type="InterPro" id="IPR016032">
    <property type="entry name" value="Sig_transdc_resp-reg_C-effctor"/>
</dbReference>
<evidence type="ECO:0000256" key="1">
    <source>
        <dbReference type="ARBA" id="ARBA00023125"/>
    </source>
</evidence>
<name>A0A810MWM9_9ACTN</name>
<dbReference type="SUPFAM" id="SSF46894">
    <property type="entry name" value="C-terminal effector domain of the bipartite response regulators"/>
    <property type="match status" value="1"/>
</dbReference>
<dbReference type="InterPro" id="IPR039420">
    <property type="entry name" value="WalR-like"/>
</dbReference>
<dbReference type="Proteomes" id="UP000680866">
    <property type="component" value="Chromosome"/>
</dbReference>
<dbReference type="SMART" id="SM00421">
    <property type="entry name" value="HTH_LUXR"/>
    <property type="match status" value="1"/>
</dbReference>
<dbReference type="Gene3D" id="3.30.450.20">
    <property type="entry name" value="PAS domain"/>
    <property type="match status" value="1"/>
</dbReference>